<organism evidence="1 2">
    <name type="scientific">Aquimarina addita</name>
    <dbReference type="NCBI Taxonomy" id="870485"/>
    <lineage>
        <taxon>Bacteria</taxon>
        <taxon>Pseudomonadati</taxon>
        <taxon>Bacteroidota</taxon>
        <taxon>Flavobacteriia</taxon>
        <taxon>Flavobacteriales</taxon>
        <taxon>Flavobacteriaceae</taxon>
        <taxon>Aquimarina</taxon>
    </lineage>
</organism>
<name>A0ABP6UP12_9FLAO</name>
<proteinExistence type="predicted"/>
<gene>
    <name evidence="1" type="ORF">GCM10022393_30870</name>
</gene>
<dbReference type="EMBL" id="BAABCW010000014">
    <property type="protein sequence ID" value="GAA3514767.1"/>
    <property type="molecule type" value="Genomic_DNA"/>
</dbReference>
<accession>A0ABP6UP12</accession>
<evidence type="ECO:0000313" key="1">
    <source>
        <dbReference type="EMBL" id="GAA3514767.1"/>
    </source>
</evidence>
<dbReference type="Proteomes" id="UP001500459">
    <property type="component" value="Unassembled WGS sequence"/>
</dbReference>
<reference evidence="2" key="1">
    <citation type="journal article" date="2019" name="Int. J. Syst. Evol. Microbiol.">
        <title>The Global Catalogue of Microorganisms (GCM) 10K type strain sequencing project: providing services to taxonomists for standard genome sequencing and annotation.</title>
        <authorList>
            <consortium name="The Broad Institute Genomics Platform"/>
            <consortium name="The Broad Institute Genome Sequencing Center for Infectious Disease"/>
            <person name="Wu L."/>
            <person name="Ma J."/>
        </authorList>
    </citation>
    <scope>NUCLEOTIDE SEQUENCE [LARGE SCALE GENOMIC DNA]</scope>
    <source>
        <strain evidence="2">JCM 17106</strain>
    </source>
</reference>
<keyword evidence="2" id="KW-1185">Reference proteome</keyword>
<comment type="caution">
    <text evidence="1">The sequence shown here is derived from an EMBL/GenBank/DDBJ whole genome shotgun (WGS) entry which is preliminary data.</text>
</comment>
<dbReference type="RefSeq" id="WP_344928968.1">
    <property type="nucleotide sequence ID" value="NZ_BAABCW010000014.1"/>
</dbReference>
<sequence>MSQITDYIFLKDKKVTEIKIESITTVLEIEHHDFSNETDLCETGIVRDLFIGEINNGTIIFGNGITYKMIHNDEIRKNFLKEFSDCEIFSKSYDDRVMVFGFALGINGKFICAKECGDGIFSEGSQTLFEKEIRENQEEIDETIIVFDLIKKFEELYLGKSIEEFNCNEIKLLKYIKN</sequence>
<protein>
    <submittedName>
        <fullName evidence="1">Uncharacterized protein</fullName>
    </submittedName>
</protein>
<evidence type="ECO:0000313" key="2">
    <source>
        <dbReference type="Proteomes" id="UP001500459"/>
    </source>
</evidence>